<dbReference type="SUPFAM" id="SSF52402">
    <property type="entry name" value="Adenine nucleotide alpha hydrolases-like"/>
    <property type="match status" value="1"/>
</dbReference>
<dbReference type="SUPFAM" id="SSF56037">
    <property type="entry name" value="PheT/TilS domain"/>
    <property type="match status" value="1"/>
</dbReference>
<dbReference type="CDD" id="cd01992">
    <property type="entry name" value="TilS_N"/>
    <property type="match status" value="1"/>
</dbReference>
<evidence type="ECO:0000259" key="9">
    <source>
        <dbReference type="SMART" id="SM00977"/>
    </source>
</evidence>
<dbReference type="GO" id="GO:0005737">
    <property type="term" value="C:cytoplasm"/>
    <property type="evidence" value="ECO:0007669"/>
    <property type="project" value="UniProtKB-SubCell"/>
</dbReference>
<evidence type="ECO:0000256" key="3">
    <source>
        <dbReference type="ARBA" id="ARBA00022598"/>
    </source>
</evidence>
<accession>A0A9D9EIZ8</accession>
<dbReference type="InterPro" id="IPR012795">
    <property type="entry name" value="tRNA_Ile_lys_synt_N"/>
</dbReference>
<feature type="binding site" evidence="8">
    <location>
        <begin position="26"/>
        <end position="31"/>
    </location>
    <ligand>
        <name>ATP</name>
        <dbReference type="ChEBI" id="CHEBI:30616"/>
    </ligand>
</feature>
<dbReference type="InterPro" id="IPR011063">
    <property type="entry name" value="TilS/TtcA_N"/>
</dbReference>
<comment type="function">
    <text evidence="8">Ligates lysine onto the cytidine present at position 34 of the AUA codon-specific tRNA(Ile) that contains the anticodon CAU, in an ATP-dependent manner. Cytidine is converted to lysidine, thus changing the amino acid specificity of the tRNA from methionine to isoleucine.</text>
</comment>
<evidence type="ECO:0000313" key="10">
    <source>
        <dbReference type="EMBL" id="MBO8447833.1"/>
    </source>
</evidence>
<dbReference type="Pfam" id="PF01171">
    <property type="entry name" value="ATP_bind_3"/>
    <property type="match status" value="1"/>
</dbReference>
<dbReference type="InterPro" id="IPR014729">
    <property type="entry name" value="Rossmann-like_a/b/a_fold"/>
</dbReference>
<dbReference type="EC" id="6.3.4.19" evidence="8"/>
<name>A0A9D9EIZ8_9BACT</name>
<comment type="similarity">
    <text evidence="8">Belongs to the tRNA(Ile)-lysidine synthase family.</text>
</comment>
<dbReference type="GO" id="GO:0005524">
    <property type="term" value="F:ATP binding"/>
    <property type="evidence" value="ECO:0007669"/>
    <property type="project" value="UniProtKB-UniRule"/>
</dbReference>
<keyword evidence="2 8" id="KW-0963">Cytoplasm</keyword>
<keyword evidence="4 8" id="KW-0819">tRNA processing</keyword>
<dbReference type="InterPro" id="IPR012094">
    <property type="entry name" value="tRNA_Ile_lys_synt"/>
</dbReference>
<reference evidence="10" key="1">
    <citation type="submission" date="2020-10" db="EMBL/GenBank/DDBJ databases">
        <authorList>
            <person name="Gilroy R."/>
        </authorList>
    </citation>
    <scope>NUCLEOTIDE SEQUENCE</scope>
    <source>
        <strain evidence="10">20514</strain>
    </source>
</reference>
<feature type="domain" description="Lysidine-tRNA(Ile) synthetase C-terminal" evidence="9">
    <location>
        <begin position="395"/>
        <end position="474"/>
    </location>
</feature>
<evidence type="ECO:0000256" key="1">
    <source>
        <dbReference type="ARBA" id="ARBA00004496"/>
    </source>
</evidence>
<keyword evidence="6 8" id="KW-0067">ATP-binding</keyword>
<keyword evidence="5 8" id="KW-0547">Nucleotide-binding</keyword>
<proteinExistence type="inferred from homology"/>
<dbReference type="InterPro" id="IPR012796">
    <property type="entry name" value="Lysidine-tRNA-synth_C"/>
</dbReference>
<evidence type="ECO:0000256" key="7">
    <source>
        <dbReference type="ARBA" id="ARBA00048539"/>
    </source>
</evidence>
<reference evidence="10" key="2">
    <citation type="journal article" date="2021" name="PeerJ">
        <title>Extensive microbial diversity within the chicken gut microbiome revealed by metagenomics and culture.</title>
        <authorList>
            <person name="Gilroy R."/>
            <person name="Ravi A."/>
            <person name="Getino M."/>
            <person name="Pursley I."/>
            <person name="Horton D.L."/>
            <person name="Alikhan N.F."/>
            <person name="Baker D."/>
            <person name="Gharbi K."/>
            <person name="Hall N."/>
            <person name="Watson M."/>
            <person name="Adriaenssens E.M."/>
            <person name="Foster-Nyarko E."/>
            <person name="Jarju S."/>
            <person name="Secka A."/>
            <person name="Antonio M."/>
            <person name="Oren A."/>
            <person name="Chaudhuri R.R."/>
            <person name="La Ragione R."/>
            <person name="Hildebrand F."/>
            <person name="Pallen M.J."/>
        </authorList>
    </citation>
    <scope>NUCLEOTIDE SEQUENCE</scope>
    <source>
        <strain evidence="10">20514</strain>
    </source>
</reference>
<evidence type="ECO:0000256" key="2">
    <source>
        <dbReference type="ARBA" id="ARBA00022490"/>
    </source>
</evidence>
<dbReference type="NCBIfam" id="TIGR02432">
    <property type="entry name" value="lysidine_TilS_N"/>
    <property type="match status" value="1"/>
</dbReference>
<evidence type="ECO:0000256" key="5">
    <source>
        <dbReference type="ARBA" id="ARBA00022741"/>
    </source>
</evidence>
<dbReference type="GO" id="GO:0006400">
    <property type="term" value="P:tRNA modification"/>
    <property type="evidence" value="ECO:0007669"/>
    <property type="project" value="UniProtKB-UniRule"/>
</dbReference>
<evidence type="ECO:0000313" key="11">
    <source>
        <dbReference type="Proteomes" id="UP000810252"/>
    </source>
</evidence>
<organism evidence="10 11">
    <name type="scientific">Candidatus Cryptobacteroides merdigallinarum</name>
    <dbReference type="NCBI Taxonomy" id="2840770"/>
    <lineage>
        <taxon>Bacteria</taxon>
        <taxon>Pseudomonadati</taxon>
        <taxon>Bacteroidota</taxon>
        <taxon>Bacteroidia</taxon>
        <taxon>Bacteroidales</taxon>
        <taxon>Candidatus Cryptobacteroides</taxon>
    </lineage>
</organism>
<sequence length="477" mass="52650">MYHEFSEIIARFGLWDGVEPVLLAVSGGVDSMCMADLFRRTGLRFAVAHCNFHLRGADSDADEALVRDWAAASGAGFHKADFDTVEFAESRGVSIEMAARELRYRWFVDLCRSSGYKALCVAHNANDNAETLFLNIVRGTGLKGLAGMAPDSPAPYSGTGGGQVRLLRPLLGFTRKQIEGYARSHSVAFREDRTNAGTDYRRNRIRHLVFPVLEQMNPSFIRTVSGEMSVFAQAGAVADSYFRSVAGSLVSEKGDDVCLSLGKLMELEHWEYVLYRFLDGYGFNRSAVASLSALLKSGRTVAGKYFRTPDHILLTAGGRLIVRPAASPGAGIRKNRIFPEALDTGGGFTVVRGEGQWNCNGTSFFVEVVPRASVTSLKQPPGILIFDADRLQFPFVCRPWREGDWFIPLGMKGKKKVSDFFTDLKYDIFRKSGAVVVVDASPVRPDERRIAAVLGERIDDSFKVTQSTERVLAIRIK</sequence>
<dbReference type="GO" id="GO:0032267">
    <property type="term" value="F:tRNA(Ile)-lysidine synthase activity"/>
    <property type="evidence" value="ECO:0007669"/>
    <property type="project" value="UniProtKB-EC"/>
</dbReference>
<evidence type="ECO:0000256" key="8">
    <source>
        <dbReference type="HAMAP-Rule" id="MF_01161"/>
    </source>
</evidence>
<gene>
    <name evidence="8 10" type="primary">tilS</name>
    <name evidence="10" type="ORF">IAC29_01005</name>
</gene>
<protein>
    <recommendedName>
        <fullName evidence="8">tRNA(Ile)-lysidine synthase</fullName>
        <ecNumber evidence="8">6.3.4.19</ecNumber>
    </recommendedName>
    <alternativeName>
        <fullName evidence="8">tRNA(Ile)-2-lysyl-cytidine synthase</fullName>
    </alternativeName>
    <alternativeName>
        <fullName evidence="8">tRNA(Ile)-lysidine synthetase</fullName>
    </alternativeName>
</protein>
<dbReference type="PANTHER" id="PTHR43033">
    <property type="entry name" value="TRNA(ILE)-LYSIDINE SYNTHASE-RELATED"/>
    <property type="match status" value="1"/>
</dbReference>
<dbReference type="NCBIfam" id="TIGR02433">
    <property type="entry name" value="lysidine_TilS_C"/>
    <property type="match status" value="1"/>
</dbReference>
<comment type="caution">
    <text evidence="10">The sequence shown here is derived from an EMBL/GenBank/DDBJ whole genome shotgun (WGS) entry which is preliminary data.</text>
</comment>
<dbReference type="Gene3D" id="3.40.50.620">
    <property type="entry name" value="HUPs"/>
    <property type="match status" value="1"/>
</dbReference>
<comment type="domain">
    <text evidence="8">The N-terminal region contains the highly conserved SGGXDS motif, predicted to be a P-loop motif involved in ATP binding.</text>
</comment>
<dbReference type="Proteomes" id="UP000810252">
    <property type="component" value="Unassembled WGS sequence"/>
</dbReference>
<dbReference type="AlphaFoldDB" id="A0A9D9EIZ8"/>
<keyword evidence="3 8" id="KW-0436">Ligase</keyword>
<comment type="subcellular location">
    <subcellularLocation>
        <location evidence="1 8">Cytoplasm</location>
    </subcellularLocation>
</comment>
<comment type="catalytic activity">
    <reaction evidence="7 8">
        <text>cytidine(34) in tRNA(Ile2) + L-lysine + ATP = lysidine(34) in tRNA(Ile2) + AMP + diphosphate + H(+)</text>
        <dbReference type="Rhea" id="RHEA:43744"/>
        <dbReference type="Rhea" id="RHEA-COMP:10625"/>
        <dbReference type="Rhea" id="RHEA-COMP:10670"/>
        <dbReference type="ChEBI" id="CHEBI:15378"/>
        <dbReference type="ChEBI" id="CHEBI:30616"/>
        <dbReference type="ChEBI" id="CHEBI:32551"/>
        <dbReference type="ChEBI" id="CHEBI:33019"/>
        <dbReference type="ChEBI" id="CHEBI:82748"/>
        <dbReference type="ChEBI" id="CHEBI:83665"/>
        <dbReference type="ChEBI" id="CHEBI:456215"/>
        <dbReference type="EC" id="6.3.4.19"/>
    </reaction>
</comment>
<evidence type="ECO:0000256" key="4">
    <source>
        <dbReference type="ARBA" id="ARBA00022694"/>
    </source>
</evidence>
<dbReference type="HAMAP" id="MF_01161">
    <property type="entry name" value="tRNA_Ile_lys_synt"/>
    <property type="match status" value="1"/>
</dbReference>
<evidence type="ECO:0000256" key="6">
    <source>
        <dbReference type="ARBA" id="ARBA00022840"/>
    </source>
</evidence>
<dbReference type="EMBL" id="JADIMQ010000013">
    <property type="protein sequence ID" value="MBO8447833.1"/>
    <property type="molecule type" value="Genomic_DNA"/>
</dbReference>
<dbReference type="SMART" id="SM00977">
    <property type="entry name" value="TilS_C"/>
    <property type="match status" value="1"/>
</dbReference>
<dbReference type="PANTHER" id="PTHR43033:SF1">
    <property type="entry name" value="TRNA(ILE)-LYSIDINE SYNTHASE-RELATED"/>
    <property type="match status" value="1"/>
</dbReference>